<evidence type="ECO:0000313" key="1">
    <source>
        <dbReference type="EMBL" id="RST30799.1"/>
    </source>
</evidence>
<dbReference type="AlphaFoldDB" id="A0A3R9Z692"/>
<dbReference type="InterPro" id="IPR011990">
    <property type="entry name" value="TPR-like_helical_dom_sf"/>
</dbReference>
<accession>A0A3R9Z692</accession>
<dbReference type="OrthoDB" id="8480982at2"/>
<dbReference type="Pfam" id="PF14559">
    <property type="entry name" value="TPR_19"/>
    <property type="match status" value="1"/>
</dbReference>
<dbReference type="InterPro" id="IPR019734">
    <property type="entry name" value="TPR_rpt"/>
</dbReference>
<proteinExistence type="predicted"/>
<dbReference type="Gene3D" id="1.25.40.10">
    <property type="entry name" value="Tetratricopeptide repeat domain"/>
    <property type="match status" value="1"/>
</dbReference>
<dbReference type="SUPFAM" id="SSF48452">
    <property type="entry name" value="TPR-like"/>
    <property type="match status" value="1"/>
</dbReference>
<keyword evidence="2" id="KW-1185">Reference proteome</keyword>
<dbReference type="Proteomes" id="UP000274661">
    <property type="component" value="Unassembled WGS sequence"/>
</dbReference>
<gene>
    <name evidence="1" type="ORF">HMF7854_08070</name>
</gene>
<reference evidence="1 2" key="1">
    <citation type="submission" date="2018-12" db="EMBL/GenBank/DDBJ databases">
        <title>Sphingomonas sp. HMF7854 Genome sequencing and assembly.</title>
        <authorList>
            <person name="Cha I."/>
            <person name="Kang H."/>
            <person name="Kim H."/>
            <person name="Kang J."/>
            <person name="Joh K."/>
        </authorList>
    </citation>
    <scope>NUCLEOTIDE SEQUENCE [LARGE SCALE GENOMIC DNA]</scope>
    <source>
        <strain evidence="1 2">HMF7854</strain>
    </source>
</reference>
<organism evidence="1 2">
    <name type="scientific">Sphingomonas ginkgonis</name>
    <dbReference type="NCBI Taxonomy" id="2315330"/>
    <lineage>
        <taxon>Bacteria</taxon>
        <taxon>Pseudomonadati</taxon>
        <taxon>Pseudomonadota</taxon>
        <taxon>Alphaproteobacteria</taxon>
        <taxon>Sphingomonadales</taxon>
        <taxon>Sphingomonadaceae</taxon>
        <taxon>Sphingomonas</taxon>
    </lineage>
</organism>
<dbReference type="SMART" id="SM00028">
    <property type="entry name" value="TPR"/>
    <property type="match status" value="2"/>
</dbReference>
<dbReference type="EMBL" id="RWJF01000001">
    <property type="protein sequence ID" value="RST30799.1"/>
    <property type="molecule type" value="Genomic_DNA"/>
</dbReference>
<comment type="caution">
    <text evidence="1">The sequence shown here is derived from an EMBL/GenBank/DDBJ whole genome shotgun (WGS) entry which is preliminary data.</text>
</comment>
<dbReference type="RefSeq" id="WP_126718633.1">
    <property type="nucleotide sequence ID" value="NZ_RWJF01000001.1"/>
</dbReference>
<name>A0A3R9Z692_9SPHN</name>
<protein>
    <submittedName>
        <fullName evidence="1">Tetratricopeptide repeat protein</fullName>
    </submittedName>
</protein>
<sequence>MRWLPIVAGVGFAAASIATSVSGQQADNQLSSRSVGLQRQAHAALAQGQFQRADDLLETALAVDPRNRGAFVDLARVAERQKLFGEAIRFTNKALLLEPNDVDALALQGGAMVELGATARAQANLERIRKICGTKACPQTAQLASAIQRGPSMAAAKPAATAPKQN</sequence>
<evidence type="ECO:0000313" key="2">
    <source>
        <dbReference type="Proteomes" id="UP000274661"/>
    </source>
</evidence>